<dbReference type="InterPro" id="IPR029468">
    <property type="entry name" value="O-ag_pol_Wzy"/>
</dbReference>
<dbReference type="eggNOG" id="ENOG503387A">
    <property type="taxonomic scope" value="Bacteria"/>
</dbReference>
<feature type="transmembrane region" description="Helical" evidence="1">
    <location>
        <begin position="294"/>
        <end position="313"/>
    </location>
</feature>
<dbReference type="HOGENOM" id="CLU_575833_0_0_9"/>
<keyword evidence="1" id="KW-0472">Membrane</keyword>
<feature type="transmembrane region" description="Helical" evidence="1">
    <location>
        <begin position="367"/>
        <end position="387"/>
    </location>
</feature>
<dbReference type="AlphaFoldDB" id="I5AQ99"/>
<feature type="transmembrane region" description="Helical" evidence="1">
    <location>
        <begin position="399"/>
        <end position="417"/>
    </location>
</feature>
<dbReference type="Pfam" id="PF14296">
    <property type="entry name" value="O-ag_pol_Wzy"/>
    <property type="match status" value="1"/>
</dbReference>
<feature type="transmembrane region" description="Helical" evidence="1">
    <location>
        <begin position="250"/>
        <end position="273"/>
    </location>
</feature>
<evidence type="ECO:0000256" key="1">
    <source>
        <dbReference type="SAM" id="Phobius"/>
    </source>
</evidence>
<feature type="transmembrane region" description="Helical" evidence="1">
    <location>
        <begin position="136"/>
        <end position="154"/>
    </location>
</feature>
<evidence type="ECO:0000313" key="2">
    <source>
        <dbReference type="EMBL" id="EIM55972.1"/>
    </source>
</evidence>
<feature type="transmembrane region" description="Helical" evidence="1">
    <location>
        <begin position="99"/>
        <end position="116"/>
    </location>
</feature>
<dbReference type="STRING" id="633697.EubceDRAFT1_0107"/>
<keyword evidence="1" id="KW-0812">Transmembrane</keyword>
<evidence type="ECO:0008006" key="4">
    <source>
        <dbReference type="Google" id="ProtNLM"/>
    </source>
</evidence>
<proteinExistence type="predicted"/>
<accession>I5AQ99</accession>
<protein>
    <recommendedName>
        <fullName evidence="4">O-antigen polysaccharide polymerase Wzy</fullName>
    </recommendedName>
</protein>
<reference evidence="2 3" key="2">
    <citation type="submission" date="2012-02" db="EMBL/GenBank/DDBJ databases">
        <title>Improved High-Quality Draft sequence of Eubacterium cellulosolvens 6.</title>
        <authorList>
            <consortium name="US DOE Joint Genome Institute"/>
            <person name="Lucas S."/>
            <person name="Han J."/>
            <person name="Lapidus A."/>
            <person name="Cheng J.-F."/>
            <person name="Goodwin L."/>
            <person name="Pitluck S."/>
            <person name="Peters L."/>
            <person name="Mikhailova N."/>
            <person name="Gu W."/>
            <person name="Detter J.C."/>
            <person name="Han C."/>
            <person name="Tapia R."/>
            <person name="Land M."/>
            <person name="Hauser L."/>
            <person name="Kyrpides N."/>
            <person name="Ivanova N."/>
            <person name="Pagani I."/>
            <person name="Johnson E."/>
            <person name="Mukhopadhyay B."/>
            <person name="Anderson I."/>
            <person name="Woyke T."/>
        </authorList>
    </citation>
    <scope>NUCLEOTIDE SEQUENCE [LARGE SCALE GENOMIC DNA]</scope>
    <source>
        <strain evidence="2 3">6</strain>
    </source>
</reference>
<dbReference type="Proteomes" id="UP000005753">
    <property type="component" value="Chromosome"/>
</dbReference>
<feature type="transmembrane region" description="Helical" evidence="1">
    <location>
        <begin position="216"/>
        <end position="238"/>
    </location>
</feature>
<gene>
    <name evidence="2" type="ORF">EubceDRAFT1_0107</name>
</gene>
<sequence>MRTERKDYLFVIVGLMQAVLFLLCVLLNDIKFCLVISLLQFFLSGLIIFKLNGTIFSFGFIFLSLSYILHMGRLVVSQIIGVEDGFSNQLSEQTIKDGILFFILCHMFLLMGICFGMRKKHKYIIKNKIIIDKVTYWRVTLVLLVIGIIPRIYIDVHQIRTQLYGDYLLTLKQQYGVLSILAQFFYVGILSFIYLCDDRKWMAKVAITVTTIWECITMLSGGRIYAVSLIVSMIYIYFNRIDRVCARSIVLGLVGIYVLSFLLSTIFVVRVNGSFNVKDISDIAKKGIDKSNPIVSVMQEFGGTFMTLGLSIVNTKGHSFACGRSYLSSLLSIVPAYEKYIANTDDLIFIRTFARSSYLGGSWLGEAYYNFSWFGSLFCCIIGWLLGRFETIFISVKESDNYCGAIFVMSFVFYIVIYTRDYFYKFTTTIQVYLVVLFIAVFFQSIRNVSKRYVNEKLRITQKR</sequence>
<feature type="transmembrane region" description="Helical" evidence="1">
    <location>
        <begin position="7"/>
        <end position="28"/>
    </location>
</feature>
<dbReference type="OrthoDB" id="2232724at2"/>
<dbReference type="EMBL" id="CM001487">
    <property type="protein sequence ID" value="EIM55972.1"/>
    <property type="molecule type" value="Genomic_DNA"/>
</dbReference>
<feature type="transmembrane region" description="Helical" evidence="1">
    <location>
        <begin position="423"/>
        <end position="443"/>
    </location>
</feature>
<name>I5AQ99_EUBC6</name>
<keyword evidence="1" id="KW-1133">Transmembrane helix</keyword>
<reference evidence="2 3" key="1">
    <citation type="submission" date="2010-08" db="EMBL/GenBank/DDBJ databases">
        <authorList>
            <consortium name="US DOE Joint Genome Institute (JGI-PGF)"/>
            <person name="Lucas S."/>
            <person name="Copeland A."/>
            <person name="Lapidus A."/>
            <person name="Cheng J.-F."/>
            <person name="Bruce D."/>
            <person name="Goodwin L."/>
            <person name="Pitluck S."/>
            <person name="Land M.L."/>
            <person name="Hauser L."/>
            <person name="Chang Y.-J."/>
            <person name="Anderson I.J."/>
            <person name="Johnson E."/>
            <person name="Mulhopadhyay B."/>
            <person name="Kyrpides N."/>
            <person name="Woyke T.J."/>
        </authorList>
    </citation>
    <scope>NUCLEOTIDE SEQUENCE [LARGE SCALE GENOMIC DNA]</scope>
    <source>
        <strain evidence="2 3">6</strain>
    </source>
</reference>
<organism evidence="2 3">
    <name type="scientific">Eubacterium cellulosolvens (strain ATCC 43171 / JCM 9499 / 6)</name>
    <name type="common">Cillobacterium cellulosolvens</name>
    <dbReference type="NCBI Taxonomy" id="633697"/>
    <lineage>
        <taxon>Bacteria</taxon>
        <taxon>Bacillati</taxon>
        <taxon>Bacillota</taxon>
        <taxon>Clostridia</taxon>
        <taxon>Eubacteriales</taxon>
        <taxon>Eubacteriaceae</taxon>
        <taxon>Eubacterium</taxon>
    </lineage>
</organism>
<evidence type="ECO:0000313" key="3">
    <source>
        <dbReference type="Proteomes" id="UP000005753"/>
    </source>
</evidence>
<feature type="transmembrane region" description="Helical" evidence="1">
    <location>
        <begin position="174"/>
        <end position="195"/>
    </location>
</feature>
<keyword evidence="3" id="KW-1185">Reference proteome</keyword>